<reference evidence="5" key="1">
    <citation type="journal article" date="2019" name="Int. J. Syst. Evol. Microbiol.">
        <title>The Global Catalogue of Microorganisms (GCM) 10K type strain sequencing project: providing services to taxonomists for standard genome sequencing and annotation.</title>
        <authorList>
            <consortium name="The Broad Institute Genomics Platform"/>
            <consortium name="The Broad Institute Genome Sequencing Center for Infectious Disease"/>
            <person name="Wu L."/>
            <person name="Ma J."/>
        </authorList>
    </citation>
    <scope>NUCLEOTIDE SEQUENCE [LARGE SCALE GENOMIC DNA]</scope>
    <source>
        <strain evidence="5">JCM 3399</strain>
    </source>
</reference>
<dbReference type="SUPFAM" id="SSF53474">
    <property type="entry name" value="alpha/beta-Hydrolases"/>
    <property type="match status" value="1"/>
</dbReference>
<protein>
    <submittedName>
        <fullName evidence="4">Thioesterase</fullName>
    </submittedName>
</protein>
<dbReference type="PANTHER" id="PTHR11487:SF0">
    <property type="entry name" value="S-ACYL FATTY ACID SYNTHASE THIOESTERASE, MEDIUM CHAIN"/>
    <property type="match status" value="1"/>
</dbReference>
<dbReference type="EMBL" id="BMRP01000080">
    <property type="protein sequence ID" value="GGV02794.1"/>
    <property type="molecule type" value="Genomic_DNA"/>
</dbReference>
<evidence type="ECO:0000256" key="1">
    <source>
        <dbReference type="ARBA" id="ARBA00007169"/>
    </source>
</evidence>
<dbReference type="PANTHER" id="PTHR11487">
    <property type="entry name" value="THIOESTERASE"/>
    <property type="match status" value="1"/>
</dbReference>
<keyword evidence="5" id="KW-1185">Reference proteome</keyword>
<proteinExistence type="inferred from homology"/>
<dbReference type="Proteomes" id="UP000654471">
    <property type="component" value="Unassembled WGS sequence"/>
</dbReference>
<comment type="caution">
    <text evidence="4">The sequence shown here is derived from an EMBL/GenBank/DDBJ whole genome shotgun (WGS) entry which is preliminary data.</text>
</comment>
<gene>
    <name evidence="4" type="ORF">GCM10010211_82580</name>
</gene>
<accession>A0ABQ2VS01</accession>
<sequence length="257" mass="27875">MNDRGAQHMPAGGRWIEPFAVPASPRLRVLCFPCAGGSADHYRSWAALAPAGVQVTVIRRPVGDSHVDEAPPRSAQEVAQGVGPALARCRDEVPWVFFGHSLGAWLAYETAHWLMRNGFGGPRGLVVASASAPHLPHSSPPSAHLPDAEFLAHLNELGGLPDVLVRHPRLARLWLPRLRADMHIYDTYRHLGPIELPCPIAALAGTDDRLAPVADVAQWRRHTAGQWSLEVRPGDHFSVLTDPAPALAALTKKWATP</sequence>
<organism evidence="4 5">
    <name type="scientific">Streptomyces albospinus</name>
    <dbReference type="NCBI Taxonomy" id="285515"/>
    <lineage>
        <taxon>Bacteria</taxon>
        <taxon>Bacillati</taxon>
        <taxon>Actinomycetota</taxon>
        <taxon>Actinomycetes</taxon>
        <taxon>Kitasatosporales</taxon>
        <taxon>Streptomycetaceae</taxon>
        <taxon>Streptomyces</taxon>
    </lineage>
</organism>
<dbReference type="InterPro" id="IPR029058">
    <property type="entry name" value="AB_hydrolase_fold"/>
</dbReference>
<dbReference type="InterPro" id="IPR012223">
    <property type="entry name" value="TEII"/>
</dbReference>
<evidence type="ECO:0000256" key="2">
    <source>
        <dbReference type="ARBA" id="ARBA00022801"/>
    </source>
</evidence>
<name>A0ABQ2VS01_9ACTN</name>
<keyword evidence="2" id="KW-0378">Hydrolase</keyword>
<dbReference type="Gene3D" id="3.40.50.1820">
    <property type="entry name" value="alpha/beta hydrolase"/>
    <property type="match status" value="1"/>
</dbReference>
<dbReference type="SMART" id="SM00824">
    <property type="entry name" value="PKS_TE"/>
    <property type="match status" value="1"/>
</dbReference>
<evidence type="ECO:0000313" key="5">
    <source>
        <dbReference type="Proteomes" id="UP000654471"/>
    </source>
</evidence>
<evidence type="ECO:0000313" key="4">
    <source>
        <dbReference type="EMBL" id="GGV02794.1"/>
    </source>
</evidence>
<dbReference type="InterPro" id="IPR020802">
    <property type="entry name" value="TesA-like"/>
</dbReference>
<evidence type="ECO:0000259" key="3">
    <source>
        <dbReference type="SMART" id="SM00824"/>
    </source>
</evidence>
<comment type="similarity">
    <text evidence="1">Belongs to the thioesterase family.</text>
</comment>
<dbReference type="InterPro" id="IPR001031">
    <property type="entry name" value="Thioesterase"/>
</dbReference>
<feature type="domain" description="Thioesterase TesA-like" evidence="3">
    <location>
        <begin position="30"/>
        <end position="255"/>
    </location>
</feature>
<dbReference type="Pfam" id="PF00975">
    <property type="entry name" value="Thioesterase"/>
    <property type="match status" value="1"/>
</dbReference>